<evidence type="ECO:0000313" key="2">
    <source>
        <dbReference type="Proteomes" id="UP001058974"/>
    </source>
</evidence>
<dbReference type="Proteomes" id="UP001058974">
    <property type="component" value="Chromosome 1"/>
</dbReference>
<dbReference type="EMBL" id="JAMSHJ010000001">
    <property type="protein sequence ID" value="KAI5445004.1"/>
    <property type="molecule type" value="Genomic_DNA"/>
</dbReference>
<proteinExistence type="predicted"/>
<comment type="caution">
    <text evidence="1">The sequence shown here is derived from an EMBL/GenBank/DDBJ whole genome shotgun (WGS) entry which is preliminary data.</text>
</comment>
<gene>
    <name evidence="1" type="ORF">KIW84_013324</name>
</gene>
<name>A0A9D5BJQ2_PEA</name>
<accession>A0A9D5BJQ2</accession>
<reference evidence="1 2" key="1">
    <citation type="journal article" date="2022" name="Nat. Genet.">
        <title>Improved pea reference genome and pan-genome highlight genomic features and evolutionary characteristics.</title>
        <authorList>
            <person name="Yang T."/>
            <person name="Liu R."/>
            <person name="Luo Y."/>
            <person name="Hu S."/>
            <person name="Wang D."/>
            <person name="Wang C."/>
            <person name="Pandey M.K."/>
            <person name="Ge S."/>
            <person name="Xu Q."/>
            <person name="Li N."/>
            <person name="Li G."/>
            <person name="Huang Y."/>
            <person name="Saxena R.K."/>
            <person name="Ji Y."/>
            <person name="Li M."/>
            <person name="Yan X."/>
            <person name="He Y."/>
            <person name="Liu Y."/>
            <person name="Wang X."/>
            <person name="Xiang C."/>
            <person name="Varshney R.K."/>
            <person name="Ding H."/>
            <person name="Gao S."/>
            <person name="Zong X."/>
        </authorList>
    </citation>
    <scope>NUCLEOTIDE SEQUENCE [LARGE SCALE GENOMIC DNA]</scope>
    <source>
        <strain evidence="1 2">cv. Zhongwan 6</strain>
    </source>
</reference>
<protein>
    <submittedName>
        <fullName evidence="1">Uncharacterized protein</fullName>
    </submittedName>
</protein>
<organism evidence="1 2">
    <name type="scientific">Pisum sativum</name>
    <name type="common">Garden pea</name>
    <name type="synonym">Lathyrus oleraceus</name>
    <dbReference type="NCBI Taxonomy" id="3888"/>
    <lineage>
        <taxon>Eukaryota</taxon>
        <taxon>Viridiplantae</taxon>
        <taxon>Streptophyta</taxon>
        <taxon>Embryophyta</taxon>
        <taxon>Tracheophyta</taxon>
        <taxon>Spermatophyta</taxon>
        <taxon>Magnoliopsida</taxon>
        <taxon>eudicotyledons</taxon>
        <taxon>Gunneridae</taxon>
        <taxon>Pentapetalae</taxon>
        <taxon>rosids</taxon>
        <taxon>fabids</taxon>
        <taxon>Fabales</taxon>
        <taxon>Fabaceae</taxon>
        <taxon>Papilionoideae</taxon>
        <taxon>50 kb inversion clade</taxon>
        <taxon>NPAAA clade</taxon>
        <taxon>Hologalegina</taxon>
        <taxon>IRL clade</taxon>
        <taxon>Fabeae</taxon>
        <taxon>Lathyrus</taxon>
    </lineage>
</organism>
<evidence type="ECO:0000313" key="1">
    <source>
        <dbReference type="EMBL" id="KAI5445004.1"/>
    </source>
</evidence>
<dbReference type="AlphaFoldDB" id="A0A9D5BJQ2"/>
<keyword evidence="2" id="KW-1185">Reference proteome</keyword>
<dbReference type="Gramene" id="Psat01G0332400-T1">
    <property type="protein sequence ID" value="KAI5445004.1"/>
    <property type="gene ID" value="KIW84_013324"/>
</dbReference>
<sequence length="112" mass="12332">MIIKPAGPVPYSYDKAIPYRYNVVELEDGKEADTRRVDIADCDVRQIGNVVVAPNPTLVANKPATAVRTPVSAGQNGTMKEDCDEMLRLIKRSEYNVVDQLLQTPSKISVLS</sequence>